<dbReference type="GO" id="GO:0015074">
    <property type="term" value="P:DNA integration"/>
    <property type="evidence" value="ECO:0007669"/>
    <property type="project" value="InterPro"/>
</dbReference>
<dbReference type="InterPro" id="IPR001584">
    <property type="entry name" value="Integrase_cat-core"/>
</dbReference>
<dbReference type="SUPFAM" id="SSF53098">
    <property type="entry name" value="Ribonuclease H-like"/>
    <property type="match status" value="1"/>
</dbReference>
<reference evidence="9" key="1">
    <citation type="journal article" date="2019" name="Sci. Rep.">
        <title>Draft genome of Tanacetum cinerariifolium, the natural source of mosquito coil.</title>
        <authorList>
            <person name="Yamashiro T."/>
            <person name="Shiraishi A."/>
            <person name="Satake H."/>
            <person name="Nakayama K."/>
        </authorList>
    </citation>
    <scope>NUCLEOTIDE SEQUENCE</scope>
</reference>
<feature type="compositionally biased region" description="Acidic residues" evidence="7">
    <location>
        <begin position="462"/>
        <end position="475"/>
    </location>
</feature>
<evidence type="ECO:0000256" key="4">
    <source>
        <dbReference type="ARBA" id="ARBA00022759"/>
    </source>
</evidence>
<evidence type="ECO:0000256" key="1">
    <source>
        <dbReference type="ARBA" id="ARBA00022679"/>
    </source>
</evidence>
<keyword evidence="4" id="KW-0255">Endonuclease</keyword>
<dbReference type="GO" id="GO:0003676">
    <property type="term" value="F:nucleic acid binding"/>
    <property type="evidence" value="ECO:0007669"/>
    <property type="project" value="InterPro"/>
</dbReference>
<proteinExistence type="predicted"/>
<feature type="domain" description="Integrase catalytic" evidence="8">
    <location>
        <begin position="825"/>
        <end position="913"/>
    </location>
</feature>
<organism evidence="9">
    <name type="scientific">Tanacetum cinerariifolium</name>
    <name type="common">Dalmatian daisy</name>
    <name type="synonym">Chrysanthemum cinerariifolium</name>
    <dbReference type="NCBI Taxonomy" id="118510"/>
    <lineage>
        <taxon>Eukaryota</taxon>
        <taxon>Viridiplantae</taxon>
        <taxon>Streptophyta</taxon>
        <taxon>Embryophyta</taxon>
        <taxon>Tracheophyta</taxon>
        <taxon>Spermatophyta</taxon>
        <taxon>Magnoliopsida</taxon>
        <taxon>eudicotyledons</taxon>
        <taxon>Gunneridae</taxon>
        <taxon>Pentapetalae</taxon>
        <taxon>asterids</taxon>
        <taxon>campanulids</taxon>
        <taxon>Asterales</taxon>
        <taxon>Asteraceae</taxon>
        <taxon>Asteroideae</taxon>
        <taxon>Anthemideae</taxon>
        <taxon>Anthemidinae</taxon>
        <taxon>Tanacetum</taxon>
    </lineage>
</organism>
<feature type="region of interest" description="Disordered" evidence="7">
    <location>
        <begin position="449"/>
        <end position="498"/>
    </location>
</feature>
<evidence type="ECO:0000256" key="2">
    <source>
        <dbReference type="ARBA" id="ARBA00022695"/>
    </source>
</evidence>
<dbReference type="PANTHER" id="PTHR34072">
    <property type="entry name" value="ENZYMATIC POLYPROTEIN-RELATED"/>
    <property type="match status" value="1"/>
</dbReference>
<protein>
    <submittedName>
        <fullName evidence="9">Reverse transcriptase domain-containing protein</fullName>
    </submittedName>
</protein>
<evidence type="ECO:0000256" key="7">
    <source>
        <dbReference type="SAM" id="MobiDB-lite"/>
    </source>
</evidence>
<dbReference type="InterPro" id="IPR036397">
    <property type="entry name" value="RNaseH_sf"/>
</dbReference>
<evidence type="ECO:0000256" key="6">
    <source>
        <dbReference type="ARBA" id="ARBA00022918"/>
    </source>
</evidence>
<dbReference type="PROSITE" id="PS50994">
    <property type="entry name" value="INTEGRASE"/>
    <property type="match status" value="1"/>
</dbReference>
<accession>A0A6L2NQJ3</accession>
<keyword evidence="1" id="KW-0808">Transferase</keyword>
<dbReference type="Gene3D" id="3.30.420.10">
    <property type="entry name" value="Ribonuclease H-like superfamily/Ribonuclease H"/>
    <property type="match status" value="1"/>
</dbReference>
<keyword evidence="2" id="KW-0548">Nucleotidyltransferase</keyword>
<evidence type="ECO:0000313" key="9">
    <source>
        <dbReference type="EMBL" id="GEU88433.1"/>
    </source>
</evidence>
<feature type="compositionally biased region" description="Gly residues" evidence="7">
    <location>
        <begin position="476"/>
        <end position="498"/>
    </location>
</feature>
<keyword evidence="6 9" id="KW-0695">RNA-directed DNA polymerase</keyword>
<dbReference type="SUPFAM" id="SSF56672">
    <property type="entry name" value="DNA/RNA polymerases"/>
    <property type="match status" value="1"/>
</dbReference>
<dbReference type="GO" id="GO:0016787">
    <property type="term" value="F:hydrolase activity"/>
    <property type="evidence" value="ECO:0007669"/>
    <property type="project" value="UniProtKB-KW"/>
</dbReference>
<dbReference type="Pfam" id="PF17917">
    <property type="entry name" value="RT_RNaseH"/>
    <property type="match status" value="1"/>
</dbReference>
<feature type="region of interest" description="Disordered" evidence="7">
    <location>
        <begin position="534"/>
        <end position="567"/>
    </location>
</feature>
<sequence>MNFTPPDAYSDGTIFRVVTEVSRANIIENQVMAIFTISISLDSSEESVGTTSRQVLWFDRIPTTVPATTPTIDPPIIHDDTSLIPTKTPTISLITSTIPPTTPTTHYTSPFIHTDSFDDDTPDTPPSPTHETPLVKPIPYGRPYCYHPNRPVHMMTAKKRIGPLPTHLLFVRHSFYYSSSDYFTFDDSSRDLPSDLSSETSSDSYLDVLSDSSFDHSSSDHSSPALPSGIRSSHQLCSSVPSIPYSSTDITERLSYSSSVGPLRIRNSDSVTDLKVSSDKSSESSIPKETGLRVDVNVEEVEMSARGMVMVSDDEVTHPVVLDDIHEPAQEEGAIEVTYETLGDLVQRFHYQTVEILVHRVRVIKSIRRDQGHRIVAMGQQSVVLSERISKLEWDNTRLRGMLDVASQRVTHFQHRELRTMPNTLSGATMTREAVDNLIARRVAETLEAHDDARNLEPLAEGGDDQGDENGDDYEGGNGGGNINGNENGGVNGNRNGGGNGNGNGNVIAAAPTKLQDAIRIANNLMDQKMKGYARSAENNRRFDNPPMDNHGQQPAFKRQNDPDLENLGGNYKRVGHMARDGMTTVAPINQRALVGNQSSIVFYECGRPRHYRKDFPKLRNRNRENKTRNKAGNNEATTKAYAIIGGGANLDSMFSWVVRSTIIFPIELGSFDVIIGMDWLVKYHAVIACEEKIVRLGAVLMQKEKVIAYTSRQLKVYEKSYITHDLELDAVVLVLKMWRHYLYGTKGVVFTDYKSLQHIIAQKELNMRQRWWLELLSDYDYSECSIGSQKEENFITEYLHEDESLEKLTRQYLNEIVSRHGVPDRDGRSTLHFWRSLHKALGTRLDMSTTYHPQTDGQSERTIQTLEDMLRACVLNFGKSWDRYLMLVEFSYNNSYHTSIKAIPFEALYEHLDSESSSAVIAMNSSNSAKISSSRRVPLMEWGILLPLSRRALKSSSRISSITSILKHVSPFE</sequence>
<evidence type="ECO:0000256" key="5">
    <source>
        <dbReference type="ARBA" id="ARBA00022801"/>
    </source>
</evidence>
<keyword evidence="5" id="KW-0378">Hydrolase</keyword>
<gene>
    <name evidence="9" type="ORF">Tci_060411</name>
</gene>
<comment type="caution">
    <text evidence="9">The sequence shown here is derived from an EMBL/GenBank/DDBJ whole genome shotgun (WGS) entry which is preliminary data.</text>
</comment>
<keyword evidence="3" id="KW-0540">Nuclease</keyword>
<dbReference type="GO" id="GO:0004519">
    <property type="term" value="F:endonuclease activity"/>
    <property type="evidence" value="ECO:0007669"/>
    <property type="project" value="UniProtKB-KW"/>
</dbReference>
<name>A0A6L2NQJ3_TANCI</name>
<evidence type="ECO:0000256" key="3">
    <source>
        <dbReference type="ARBA" id="ARBA00022722"/>
    </source>
</evidence>
<dbReference type="InterPro" id="IPR012337">
    <property type="entry name" value="RNaseH-like_sf"/>
</dbReference>
<dbReference type="PANTHER" id="PTHR34072:SF52">
    <property type="entry name" value="RIBONUCLEASE H"/>
    <property type="match status" value="1"/>
</dbReference>
<dbReference type="InterPro" id="IPR043502">
    <property type="entry name" value="DNA/RNA_pol_sf"/>
</dbReference>
<dbReference type="InterPro" id="IPR041373">
    <property type="entry name" value="RT_RNaseH"/>
</dbReference>
<evidence type="ECO:0000259" key="8">
    <source>
        <dbReference type="PROSITE" id="PS50994"/>
    </source>
</evidence>
<dbReference type="GO" id="GO:0003964">
    <property type="term" value="F:RNA-directed DNA polymerase activity"/>
    <property type="evidence" value="ECO:0007669"/>
    <property type="project" value="UniProtKB-KW"/>
</dbReference>
<dbReference type="EMBL" id="BKCJ010009748">
    <property type="protein sequence ID" value="GEU88433.1"/>
    <property type="molecule type" value="Genomic_DNA"/>
</dbReference>
<dbReference type="AlphaFoldDB" id="A0A6L2NQJ3"/>
<dbReference type="CDD" id="cd09274">
    <property type="entry name" value="RNase_HI_RT_Ty3"/>
    <property type="match status" value="1"/>
</dbReference>